<evidence type="ECO:0000259" key="5">
    <source>
        <dbReference type="PROSITE" id="PS01124"/>
    </source>
</evidence>
<dbReference type="OrthoDB" id="5582699at2"/>
<dbReference type="InterPro" id="IPR032687">
    <property type="entry name" value="AraC-type_N"/>
</dbReference>
<evidence type="ECO:0000256" key="2">
    <source>
        <dbReference type="ARBA" id="ARBA00023125"/>
    </source>
</evidence>
<dbReference type="PANTHER" id="PTHR47894">
    <property type="entry name" value="HTH-TYPE TRANSCRIPTIONAL REGULATOR GADX"/>
    <property type="match status" value="1"/>
</dbReference>
<dbReference type="GO" id="GO:0003700">
    <property type="term" value="F:DNA-binding transcription factor activity"/>
    <property type="evidence" value="ECO:0007669"/>
    <property type="project" value="InterPro"/>
</dbReference>
<evidence type="ECO:0000313" key="7">
    <source>
        <dbReference type="Proteomes" id="UP000282060"/>
    </source>
</evidence>
<feature type="compositionally biased region" description="Basic and acidic residues" evidence="4">
    <location>
        <begin position="351"/>
        <end position="361"/>
    </location>
</feature>
<feature type="region of interest" description="Disordered" evidence="4">
    <location>
        <begin position="340"/>
        <end position="361"/>
    </location>
</feature>
<proteinExistence type="predicted"/>
<evidence type="ECO:0000256" key="3">
    <source>
        <dbReference type="ARBA" id="ARBA00023163"/>
    </source>
</evidence>
<dbReference type="AlphaFoldDB" id="A0A431W6R9"/>
<reference evidence="6 7" key="1">
    <citation type="submission" date="2018-12" db="EMBL/GenBank/DDBJ databases">
        <authorList>
            <person name="Yu L."/>
        </authorList>
    </citation>
    <scope>NUCLEOTIDE SEQUENCE [LARGE SCALE GENOMIC DNA]</scope>
    <source>
        <strain evidence="6 7">HAW-EB5</strain>
    </source>
</reference>
<keyword evidence="1" id="KW-0805">Transcription regulation</keyword>
<keyword evidence="7" id="KW-1185">Reference proteome</keyword>
<dbReference type="PROSITE" id="PS01124">
    <property type="entry name" value="HTH_ARAC_FAMILY_2"/>
    <property type="match status" value="1"/>
</dbReference>
<keyword evidence="3" id="KW-0804">Transcription</keyword>
<keyword evidence="2" id="KW-0238">DNA-binding</keyword>
<dbReference type="InterPro" id="IPR018060">
    <property type="entry name" value="HTH_AraC"/>
</dbReference>
<dbReference type="InterPro" id="IPR009057">
    <property type="entry name" value="Homeodomain-like_sf"/>
</dbReference>
<accession>A0A431W6R9</accession>
<dbReference type="Pfam" id="PF12833">
    <property type="entry name" value="HTH_18"/>
    <property type="match status" value="1"/>
</dbReference>
<organism evidence="6 7">
    <name type="scientific">Shewanella atlantica</name>
    <dbReference type="NCBI Taxonomy" id="271099"/>
    <lineage>
        <taxon>Bacteria</taxon>
        <taxon>Pseudomonadati</taxon>
        <taxon>Pseudomonadota</taxon>
        <taxon>Gammaproteobacteria</taxon>
        <taxon>Alteromonadales</taxon>
        <taxon>Shewanellaceae</taxon>
        <taxon>Shewanella</taxon>
    </lineage>
</organism>
<dbReference type="GO" id="GO:0000976">
    <property type="term" value="F:transcription cis-regulatory region binding"/>
    <property type="evidence" value="ECO:0007669"/>
    <property type="project" value="TreeGrafter"/>
</dbReference>
<gene>
    <name evidence="6" type="ORF">EKG39_14140</name>
</gene>
<dbReference type="RefSeq" id="WP_126506403.1">
    <property type="nucleotide sequence ID" value="NZ_RXNV01000006.1"/>
</dbReference>
<sequence length="361" mass="40860">MIKRQANRSLGTTSIPPVQQFLQAGRHCKIDVSAALVRADIELSQLYKVDGRLSGEQFQHLLHYLIEQSKHPLFGLYSARFIQPDRFYILGQIGLHSTDLSQALKEAMPLEKLVGDMGVTEIREHSDGIKMVWHCQYSHPLVIPHLIDNVLASWVNFARFLLADNQARPRAIQLQRDKPSQAEVKQYEQLFGCPVHFAQKDNAIVIDKALLSRSLPGGNLKRLSQLKISANLRLNNIGDVDDLELKTARVIRQLLPQGKIQRELVGSHLHMAGRSLQRHLIKQGSSYQTLLDQIRHEMADYWLTCSELSMDEIALQLGFSDARVFFRAYKLWTGHTPGVTRIGASGEDPGSEERVSRLLSH</sequence>
<evidence type="ECO:0000256" key="1">
    <source>
        <dbReference type="ARBA" id="ARBA00023015"/>
    </source>
</evidence>
<dbReference type="Proteomes" id="UP000282060">
    <property type="component" value="Unassembled WGS sequence"/>
</dbReference>
<dbReference type="Pfam" id="PF12625">
    <property type="entry name" value="Arabinose_bd"/>
    <property type="match status" value="1"/>
</dbReference>
<evidence type="ECO:0000313" key="6">
    <source>
        <dbReference type="EMBL" id="RTR31205.1"/>
    </source>
</evidence>
<dbReference type="PANTHER" id="PTHR47894:SF1">
    <property type="entry name" value="HTH-TYPE TRANSCRIPTIONAL REGULATOR VQSM"/>
    <property type="match status" value="1"/>
</dbReference>
<dbReference type="EMBL" id="RXNV01000006">
    <property type="protein sequence ID" value="RTR31205.1"/>
    <property type="molecule type" value="Genomic_DNA"/>
</dbReference>
<evidence type="ECO:0000256" key="4">
    <source>
        <dbReference type="SAM" id="MobiDB-lite"/>
    </source>
</evidence>
<name>A0A431W6R9_9GAMM</name>
<protein>
    <submittedName>
        <fullName evidence="6">AraC family transcriptional regulator</fullName>
    </submittedName>
</protein>
<dbReference type="Gene3D" id="1.10.10.60">
    <property type="entry name" value="Homeodomain-like"/>
    <property type="match status" value="1"/>
</dbReference>
<dbReference type="GO" id="GO:0005829">
    <property type="term" value="C:cytosol"/>
    <property type="evidence" value="ECO:0007669"/>
    <property type="project" value="TreeGrafter"/>
</dbReference>
<feature type="domain" description="HTH araC/xylS-type" evidence="5">
    <location>
        <begin position="245"/>
        <end position="343"/>
    </location>
</feature>
<dbReference type="SUPFAM" id="SSF46689">
    <property type="entry name" value="Homeodomain-like"/>
    <property type="match status" value="1"/>
</dbReference>
<dbReference type="SMART" id="SM00342">
    <property type="entry name" value="HTH_ARAC"/>
    <property type="match status" value="1"/>
</dbReference>
<comment type="caution">
    <text evidence="6">The sequence shown here is derived from an EMBL/GenBank/DDBJ whole genome shotgun (WGS) entry which is preliminary data.</text>
</comment>